<evidence type="ECO:0000313" key="2">
    <source>
        <dbReference type="EMBL" id="KAF8484924.1"/>
    </source>
</evidence>
<feature type="compositionally biased region" description="Polar residues" evidence="1">
    <location>
        <begin position="93"/>
        <end position="103"/>
    </location>
</feature>
<dbReference type="Proteomes" id="UP000759537">
    <property type="component" value="Unassembled WGS sequence"/>
</dbReference>
<dbReference type="AlphaFoldDB" id="A0A9P5N2X0"/>
<reference evidence="2" key="2">
    <citation type="journal article" date="2020" name="Nat. Commun.">
        <title>Large-scale genome sequencing of mycorrhizal fungi provides insights into the early evolution of symbiotic traits.</title>
        <authorList>
            <person name="Miyauchi S."/>
            <person name="Kiss E."/>
            <person name="Kuo A."/>
            <person name="Drula E."/>
            <person name="Kohler A."/>
            <person name="Sanchez-Garcia M."/>
            <person name="Morin E."/>
            <person name="Andreopoulos B."/>
            <person name="Barry K.W."/>
            <person name="Bonito G."/>
            <person name="Buee M."/>
            <person name="Carver A."/>
            <person name="Chen C."/>
            <person name="Cichocki N."/>
            <person name="Clum A."/>
            <person name="Culley D."/>
            <person name="Crous P.W."/>
            <person name="Fauchery L."/>
            <person name="Girlanda M."/>
            <person name="Hayes R.D."/>
            <person name="Keri Z."/>
            <person name="LaButti K."/>
            <person name="Lipzen A."/>
            <person name="Lombard V."/>
            <person name="Magnuson J."/>
            <person name="Maillard F."/>
            <person name="Murat C."/>
            <person name="Nolan M."/>
            <person name="Ohm R.A."/>
            <person name="Pangilinan J."/>
            <person name="Pereira M.F."/>
            <person name="Perotto S."/>
            <person name="Peter M."/>
            <person name="Pfister S."/>
            <person name="Riley R."/>
            <person name="Sitrit Y."/>
            <person name="Stielow J.B."/>
            <person name="Szollosi G."/>
            <person name="Zifcakova L."/>
            <person name="Stursova M."/>
            <person name="Spatafora J.W."/>
            <person name="Tedersoo L."/>
            <person name="Vaario L.M."/>
            <person name="Yamada A."/>
            <person name="Yan M."/>
            <person name="Wang P."/>
            <person name="Xu J."/>
            <person name="Bruns T."/>
            <person name="Baldrian P."/>
            <person name="Vilgalys R."/>
            <person name="Dunand C."/>
            <person name="Henrissat B."/>
            <person name="Grigoriev I.V."/>
            <person name="Hibbett D."/>
            <person name="Nagy L.G."/>
            <person name="Martin F.M."/>
        </authorList>
    </citation>
    <scope>NUCLEOTIDE SEQUENCE</scope>
    <source>
        <strain evidence="2">Prilba</strain>
    </source>
</reference>
<organism evidence="2 3">
    <name type="scientific">Russula ochroleuca</name>
    <dbReference type="NCBI Taxonomy" id="152965"/>
    <lineage>
        <taxon>Eukaryota</taxon>
        <taxon>Fungi</taxon>
        <taxon>Dikarya</taxon>
        <taxon>Basidiomycota</taxon>
        <taxon>Agaricomycotina</taxon>
        <taxon>Agaricomycetes</taxon>
        <taxon>Russulales</taxon>
        <taxon>Russulaceae</taxon>
        <taxon>Russula</taxon>
    </lineage>
</organism>
<dbReference type="EMBL" id="WHVB01000003">
    <property type="protein sequence ID" value="KAF8484924.1"/>
    <property type="molecule type" value="Genomic_DNA"/>
</dbReference>
<reference evidence="2" key="1">
    <citation type="submission" date="2019-10" db="EMBL/GenBank/DDBJ databases">
        <authorList>
            <consortium name="DOE Joint Genome Institute"/>
            <person name="Kuo A."/>
            <person name="Miyauchi S."/>
            <person name="Kiss E."/>
            <person name="Drula E."/>
            <person name="Kohler A."/>
            <person name="Sanchez-Garcia M."/>
            <person name="Andreopoulos B."/>
            <person name="Barry K.W."/>
            <person name="Bonito G."/>
            <person name="Buee M."/>
            <person name="Carver A."/>
            <person name="Chen C."/>
            <person name="Cichocki N."/>
            <person name="Clum A."/>
            <person name="Culley D."/>
            <person name="Crous P.W."/>
            <person name="Fauchery L."/>
            <person name="Girlanda M."/>
            <person name="Hayes R."/>
            <person name="Keri Z."/>
            <person name="LaButti K."/>
            <person name="Lipzen A."/>
            <person name="Lombard V."/>
            <person name="Magnuson J."/>
            <person name="Maillard F."/>
            <person name="Morin E."/>
            <person name="Murat C."/>
            <person name="Nolan M."/>
            <person name="Ohm R."/>
            <person name="Pangilinan J."/>
            <person name="Pereira M."/>
            <person name="Perotto S."/>
            <person name="Peter M."/>
            <person name="Riley R."/>
            <person name="Sitrit Y."/>
            <person name="Stielow B."/>
            <person name="Szollosi G."/>
            <person name="Zifcakova L."/>
            <person name="Stursova M."/>
            <person name="Spatafora J.W."/>
            <person name="Tedersoo L."/>
            <person name="Vaario L.-M."/>
            <person name="Yamada A."/>
            <person name="Yan M."/>
            <person name="Wang P."/>
            <person name="Xu J."/>
            <person name="Bruns T."/>
            <person name="Baldrian P."/>
            <person name="Vilgalys R."/>
            <person name="Henrissat B."/>
            <person name="Grigoriev I.V."/>
            <person name="Hibbett D."/>
            <person name="Nagy L.G."/>
            <person name="Martin F.M."/>
        </authorList>
    </citation>
    <scope>NUCLEOTIDE SEQUENCE</scope>
    <source>
        <strain evidence="2">Prilba</strain>
    </source>
</reference>
<accession>A0A9P5N2X0</accession>
<gene>
    <name evidence="2" type="ORF">DFH94DRAFT_717006</name>
</gene>
<dbReference type="OrthoDB" id="548474at2759"/>
<protein>
    <submittedName>
        <fullName evidence="2">Uncharacterized protein</fullName>
    </submittedName>
</protein>
<proteinExistence type="predicted"/>
<comment type="caution">
    <text evidence="2">The sequence shown here is derived from an EMBL/GenBank/DDBJ whole genome shotgun (WGS) entry which is preliminary data.</text>
</comment>
<evidence type="ECO:0000313" key="3">
    <source>
        <dbReference type="Proteomes" id="UP000759537"/>
    </source>
</evidence>
<name>A0A9P5N2X0_9AGAM</name>
<keyword evidence="3" id="KW-1185">Reference proteome</keyword>
<feature type="region of interest" description="Disordered" evidence="1">
    <location>
        <begin position="88"/>
        <end position="126"/>
    </location>
</feature>
<sequence length="126" mass="13865">MEYRPKHPQPFSLSEALKFDPATITEEISRLQNSLQHLRRTQDELRSHSDDPELSLALQENEAVIASQAERISMLNIALNEKGVVASGDHYEPTQTSAATSRQPPAPPSDTVIDDSNEANDGGVML</sequence>
<evidence type="ECO:0000256" key="1">
    <source>
        <dbReference type="SAM" id="MobiDB-lite"/>
    </source>
</evidence>